<dbReference type="EMBL" id="JABFTP020000186">
    <property type="protein sequence ID" value="KAL3290036.1"/>
    <property type="molecule type" value="Genomic_DNA"/>
</dbReference>
<accession>A0ABD2PH15</accession>
<evidence type="ECO:0008006" key="3">
    <source>
        <dbReference type="Google" id="ProtNLM"/>
    </source>
</evidence>
<sequence>MSVLESYMDNLTPMIIENRVCDEIGECDEQLQVQELDGIKVIRLIIKDVELSPRQILALYRYPSLNIASFVDGLKAFFDNCSDVFGTTILIGDLNIDLMVLDDLGREYLNIFSESGYKSAINTPTRVQGNHSSCIDYIVINSNMPEDKLCPIVWRSGLTGHYSVLLGIHLAEKLIYLIKGPSQIIKK</sequence>
<organism evidence="1 2">
    <name type="scientific">Cryptolaemus montrouzieri</name>
    <dbReference type="NCBI Taxonomy" id="559131"/>
    <lineage>
        <taxon>Eukaryota</taxon>
        <taxon>Metazoa</taxon>
        <taxon>Ecdysozoa</taxon>
        <taxon>Arthropoda</taxon>
        <taxon>Hexapoda</taxon>
        <taxon>Insecta</taxon>
        <taxon>Pterygota</taxon>
        <taxon>Neoptera</taxon>
        <taxon>Endopterygota</taxon>
        <taxon>Coleoptera</taxon>
        <taxon>Polyphaga</taxon>
        <taxon>Cucujiformia</taxon>
        <taxon>Coccinelloidea</taxon>
        <taxon>Coccinellidae</taxon>
        <taxon>Scymninae</taxon>
        <taxon>Scymnini</taxon>
        <taxon>Cryptolaemus</taxon>
    </lineage>
</organism>
<gene>
    <name evidence="1" type="ORF">HHI36_023408</name>
</gene>
<name>A0ABD2PH15_9CUCU</name>
<dbReference type="InterPro" id="IPR036691">
    <property type="entry name" value="Endo/exonu/phosph_ase_sf"/>
</dbReference>
<evidence type="ECO:0000313" key="1">
    <source>
        <dbReference type="EMBL" id="KAL3290036.1"/>
    </source>
</evidence>
<dbReference type="AlphaFoldDB" id="A0ABD2PH15"/>
<dbReference type="Proteomes" id="UP001516400">
    <property type="component" value="Unassembled WGS sequence"/>
</dbReference>
<reference evidence="1 2" key="1">
    <citation type="journal article" date="2021" name="BMC Biol.">
        <title>Horizontally acquired antibacterial genes associated with adaptive radiation of ladybird beetles.</title>
        <authorList>
            <person name="Li H.S."/>
            <person name="Tang X.F."/>
            <person name="Huang Y.H."/>
            <person name="Xu Z.Y."/>
            <person name="Chen M.L."/>
            <person name="Du X.Y."/>
            <person name="Qiu B.Y."/>
            <person name="Chen P.T."/>
            <person name="Zhang W."/>
            <person name="Slipinski A."/>
            <person name="Escalona H.E."/>
            <person name="Waterhouse R.M."/>
            <person name="Zwick A."/>
            <person name="Pang H."/>
        </authorList>
    </citation>
    <scope>NUCLEOTIDE SEQUENCE [LARGE SCALE GENOMIC DNA]</scope>
    <source>
        <strain evidence="1">SYSU2018</strain>
    </source>
</reference>
<protein>
    <recommendedName>
        <fullName evidence="3">Endonuclease/exonuclease/phosphatase domain-containing protein</fullName>
    </recommendedName>
</protein>
<evidence type="ECO:0000313" key="2">
    <source>
        <dbReference type="Proteomes" id="UP001516400"/>
    </source>
</evidence>
<comment type="caution">
    <text evidence="1">The sequence shown here is derived from an EMBL/GenBank/DDBJ whole genome shotgun (WGS) entry which is preliminary data.</text>
</comment>
<proteinExistence type="predicted"/>
<dbReference type="SUPFAM" id="SSF56219">
    <property type="entry name" value="DNase I-like"/>
    <property type="match status" value="1"/>
</dbReference>
<dbReference type="Gene3D" id="3.60.10.10">
    <property type="entry name" value="Endonuclease/exonuclease/phosphatase"/>
    <property type="match status" value="1"/>
</dbReference>
<keyword evidence="2" id="KW-1185">Reference proteome</keyword>